<accession>A0A513Q010</accession>
<name>A0A513Q010_9VIRU</name>
<reference evidence="1" key="1">
    <citation type="submission" date="2018-12" db="EMBL/GenBank/DDBJ databases">
        <title>A reference catalog of porcine virome.</title>
        <authorList>
            <person name="He B."/>
            <person name="Tu C."/>
        </authorList>
    </citation>
    <scope>NUCLEOTIDE SEQUENCE</scope>
    <source>
        <strain evidence="1">PPV4_VIRES_BJ01_C1</strain>
    </source>
</reference>
<evidence type="ECO:0000313" key="1">
    <source>
        <dbReference type="EMBL" id="QBA84611.1"/>
    </source>
</evidence>
<sequence length="204" mass="23872">MFGGQGIIPILTWEQLEAFMWAGQGMSIDYYRSCLSDCMLFGEKFNIHMPKTKNLLLEGEYLYRLFHSGFANSAQGFRERVERWRTESKLRCPQFDRPMGASQRHAYLGFFYQALSKLPENASEEDILQTIHDSDDTSKEKFYAFMEKIQQEPEYVFKEPDSIPQPEAPVTAVPVETSPTENRYLLLHIKILRKTRWRNVCLVP</sequence>
<proteinExistence type="predicted"/>
<organism evidence="1">
    <name type="scientific">Porcine parvovirus 4</name>
    <dbReference type="NCBI Taxonomy" id="707546"/>
    <lineage>
        <taxon>Viruses</taxon>
        <taxon>Monodnaviria</taxon>
        <taxon>Shotokuvirae</taxon>
        <taxon>Cossaviricota</taxon>
        <taxon>Quintoviricetes</taxon>
        <taxon>Piccovirales</taxon>
        <taxon>Parvoviridae</taxon>
        <taxon>Parvovirinae</taxon>
        <taxon>Copiparvovirus</taxon>
        <taxon>Copiparvovirus ungulate2</taxon>
    </lineage>
</organism>
<protein>
    <submittedName>
        <fullName evidence="1">ORF3</fullName>
    </submittedName>
</protein>
<dbReference type="EMBL" id="MK378246">
    <property type="protein sequence ID" value="QBA84611.1"/>
    <property type="molecule type" value="Genomic_DNA"/>
</dbReference>